<protein>
    <submittedName>
        <fullName evidence="1">Uncharacterized protein</fullName>
    </submittedName>
</protein>
<comment type="caution">
    <text evidence="1">The sequence shown here is derived from an EMBL/GenBank/DDBJ whole genome shotgun (WGS) entry which is preliminary data.</text>
</comment>
<proteinExistence type="predicted"/>
<sequence>MAITLAEMFARELLGFDADNKLLRINYLHRVDAEPAAHWANAAATWTPSFLLLPAFSRAELEFFIRKGRQNSKNKKSKTVVVVLPKKGTSEGSKDESSLSKNSKAAKVGQAVRWEKVLLEGVERLANRGKYRSWGTGRERRLVEMAVARDWGLVGLATARRMGSTSLDCRTIAS</sequence>
<dbReference type="Proteomes" id="UP001141806">
    <property type="component" value="Unassembled WGS sequence"/>
</dbReference>
<gene>
    <name evidence="1" type="ORF">NE237_022844</name>
</gene>
<dbReference type="EMBL" id="JAMYWD010000008">
    <property type="protein sequence ID" value="KAJ4962905.1"/>
    <property type="molecule type" value="Genomic_DNA"/>
</dbReference>
<accession>A0A9Q0HDX8</accession>
<keyword evidence="2" id="KW-1185">Reference proteome</keyword>
<reference evidence="1" key="1">
    <citation type="journal article" date="2023" name="Plant J.">
        <title>The genome of the king protea, Protea cynaroides.</title>
        <authorList>
            <person name="Chang J."/>
            <person name="Duong T.A."/>
            <person name="Schoeman C."/>
            <person name="Ma X."/>
            <person name="Roodt D."/>
            <person name="Barker N."/>
            <person name="Li Z."/>
            <person name="Van de Peer Y."/>
            <person name="Mizrachi E."/>
        </authorList>
    </citation>
    <scope>NUCLEOTIDE SEQUENCE</scope>
    <source>
        <tissue evidence="1">Young leaves</tissue>
    </source>
</reference>
<organism evidence="1 2">
    <name type="scientific">Protea cynaroides</name>
    <dbReference type="NCBI Taxonomy" id="273540"/>
    <lineage>
        <taxon>Eukaryota</taxon>
        <taxon>Viridiplantae</taxon>
        <taxon>Streptophyta</taxon>
        <taxon>Embryophyta</taxon>
        <taxon>Tracheophyta</taxon>
        <taxon>Spermatophyta</taxon>
        <taxon>Magnoliopsida</taxon>
        <taxon>Proteales</taxon>
        <taxon>Proteaceae</taxon>
        <taxon>Protea</taxon>
    </lineage>
</organism>
<name>A0A9Q0HDX8_9MAGN</name>
<evidence type="ECO:0000313" key="1">
    <source>
        <dbReference type="EMBL" id="KAJ4962905.1"/>
    </source>
</evidence>
<dbReference type="AlphaFoldDB" id="A0A9Q0HDX8"/>
<evidence type="ECO:0000313" key="2">
    <source>
        <dbReference type="Proteomes" id="UP001141806"/>
    </source>
</evidence>